<dbReference type="PANTHER" id="PTHR34473:SF2">
    <property type="entry name" value="UPF0699 TRANSMEMBRANE PROTEIN YDBT"/>
    <property type="match status" value="1"/>
</dbReference>
<evidence type="ECO:0000259" key="2">
    <source>
        <dbReference type="Pfam" id="PF03703"/>
    </source>
</evidence>
<keyword evidence="4" id="KW-1185">Reference proteome</keyword>
<organism evidence="3 4">
    <name type="scientific">Nonomuraea turkmeniaca</name>
    <dbReference type="NCBI Taxonomy" id="103838"/>
    <lineage>
        <taxon>Bacteria</taxon>
        <taxon>Bacillati</taxon>
        <taxon>Actinomycetota</taxon>
        <taxon>Actinomycetes</taxon>
        <taxon>Streptosporangiales</taxon>
        <taxon>Streptosporangiaceae</taxon>
        <taxon>Nonomuraea</taxon>
    </lineage>
</organism>
<dbReference type="InterPro" id="IPR005182">
    <property type="entry name" value="YdbS-like_PH"/>
</dbReference>
<keyword evidence="1" id="KW-1133">Transmembrane helix</keyword>
<feature type="non-terminal residue" evidence="3">
    <location>
        <position position="334"/>
    </location>
</feature>
<sequence length="334" mass="36055">MSGPDRSPGAGWQRLSRRSLWASAVKSLAFVVPAVFGIFRFLTSRDWPTGGVVAACAGSAVLIVAGVLAYDVIRLRTTRWRLTAGRLELRSGIAVRQRRSIPRDRVRSVDLRADPVLRAFGLTVVKVGTGERSPEGDDVLKLEPLARHDAEALRRTLLLGDGGATASDAPSPLAELRWSWMKYAPLSAWTFTGAAMVLGVAYKALDGIGVKVFSTRVAEGVWGWVTARPLLTVPLLLVANAAVGALGAVLLFAESWGRYRLEREPGRLRLRRGLLTARSLTMEERRLRGVEISEPLLLRLGGGARVKAIATGLGKATENETEDVAALTPPLPRA</sequence>
<reference evidence="3 4" key="1">
    <citation type="submission" date="2019-05" db="EMBL/GenBank/DDBJ databases">
        <title>Draft genome sequence of Nonomuraea turkmeniaca DSM 43926.</title>
        <authorList>
            <person name="Saricaoglu S."/>
            <person name="Isik K."/>
        </authorList>
    </citation>
    <scope>NUCLEOTIDE SEQUENCE [LARGE SCALE GENOMIC DNA]</scope>
    <source>
        <strain evidence="3 4">DSM 43926</strain>
    </source>
</reference>
<keyword evidence="1" id="KW-0812">Transmembrane</keyword>
<comment type="caution">
    <text evidence="3">The sequence shown here is derived from an EMBL/GenBank/DDBJ whole genome shotgun (WGS) entry which is preliminary data.</text>
</comment>
<evidence type="ECO:0000313" key="4">
    <source>
        <dbReference type="Proteomes" id="UP000309128"/>
    </source>
</evidence>
<dbReference type="RefSeq" id="WP_170223746.1">
    <property type="nucleotide sequence ID" value="NZ_VCKY01000361.1"/>
</dbReference>
<accession>A0A5S4EVQ2</accession>
<evidence type="ECO:0000313" key="3">
    <source>
        <dbReference type="EMBL" id="TMR07679.1"/>
    </source>
</evidence>
<dbReference type="Proteomes" id="UP000309128">
    <property type="component" value="Unassembled WGS sequence"/>
</dbReference>
<feature type="domain" description="YdbS-like PH" evidence="2">
    <location>
        <begin position="76"/>
        <end position="157"/>
    </location>
</feature>
<feature type="transmembrane region" description="Helical" evidence="1">
    <location>
        <begin position="186"/>
        <end position="205"/>
    </location>
</feature>
<proteinExistence type="predicted"/>
<name>A0A5S4EVQ2_9ACTN</name>
<dbReference type="Pfam" id="PF03703">
    <property type="entry name" value="bPH_2"/>
    <property type="match status" value="1"/>
</dbReference>
<evidence type="ECO:0000256" key="1">
    <source>
        <dbReference type="SAM" id="Phobius"/>
    </source>
</evidence>
<keyword evidence="1" id="KW-0472">Membrane</keyword>
<protein>
    <recommendedName>
        <fullName evidence="2">YdbS-like PH domain-containing protein</fullName>
    </recommendedName>
</protein>
<dbReference type="AlphaFoldDB" id="A0A5S4EVQ2"/>
<feature type="transmembrane region" description="Helical" evidence="1">
    <location>
        <begin position="231"/>
        <end position="253"/>
    </location>
</feature>
<dbReference type="PANTHER" id="PTHR34473">
    <property type="entry name" value="UPF0699 TRANSMEMBRANE PROTEIN YDBS"/>
    <property type="match status" value="1"/>
</dbReference>
<feature type="transmembrane region" description="Helical" evidence="1">
    <location>
        <begin position="20"/>
        <end position="39"/>
    </location>
</feature>
<feature type="transmembrane region" description="Helical" evidence="1">
    <location>
        <begin position="51"/>
        <end position="73"/>
    </location>
</feature>
<dbReference type="EMBL" id="VCKY01000361">
    <property type="protein sequence ID" value="TMR07679.1"/>
    <property type="molecule type" value="Genomic_DNA"/>
</dbReference>
<gene>
    <name evidence="3" type="ORF">ETD86_51045</name>
</gene>